<dbReference type="RefSeq" id="XP_024586161.1">
    <property type="nucleotide sequence ID" value="XM_024721020.1"/>
</dbReference>
<evidence type="ECO:0000313" key="1">
    <source>
        <dbReference type="EMBL" id="CEG49792.1"/>
    </source>
</evidence>
<reference evidence="2" key="1">
    <citation type="submission" date="2014-09" db="EMBL/GenBank/DDBJ databases">
        <authorList>
            <person name="Sharma Rahul"/>
            <person name="Thines Marco"/>
        </authorList>
    </citation>
    <scope>NUCLEOTIDE SEQUENCE [LARGE SCALE GENOMIC DNA]</scope>
</reference>
<name>A0A0P1B5W8_PLAHL</name>
<evidence type="ECO:0000313" key="2">
    <source>
        <dbReference type="Proteomes" id="UP000054928"/>
    </source>
</evidence>
<dbReference type="AlphaFoldDB" id="A0A0P1B5W8"/>
<organism evidence="1 2">
    <name type="scientific">Plasmopara halstedii</name>
    <name type="common">Downy mildew of sunflower</name>
    <dbReference type="NCBI Taxonomy" id="4781"/>
    <lineage>
        <taxon>Eukaryota</taxon>
        <taxon>Sar</taxon>
        <taxon>Stramenopiles</taxon>
        <taxon>Oomycota</taxon>
        <taxon>Peronosporomycetes</taxon>
        <taxon>Peronosporales</taxon>
        <taxon>Peronosporaceae</taxon>
        <taxon>Plasmopara</taxon>
    </lineage>
</organism>
<dbReference type="Proteomes" id="UP000054928">
    <property type="component" value="Unassembled WGS sequence"/>
</dbReference>
<dbReference type="GeneID" id="36402592"/>
<accession>A0A0P1B5W8</accession>
<protein>
    <submittedName>
        <fullName evidence="1">Uncharacterized protein</fullName>
    </submittedName>
</protein>
<sequence length="88" mass="9434">MTQRLFIRKVSDEEGLVLSTQSSPPAKALILKNRWCFDGGVGGGTADTLLIARGSTPSSVLNSVLLIYDFRLVPCPLSFALLHGELAC</sequence>
<proteinExistence type="predicted"/>
<dbReference type="EMBL" id="CCYD01003092">
    <property type="protein sequence ID" value="CEG49792.1"/>
    <property type="molecule type" value="Genomic_DNA"/>
</dbReference>
<keyword evidence="2" id="KW-1185">Reference proteome</keyword>